<accession>A0A428WR06</accession>
<comment type="caution">
    <text evidence="1">The sequence shown here is derived from an EMBL/GenBank/DDBJ whole genome shotgun (WGS) entry which is preliminary data.</text>
</comment>
<evidence type="ECO:0000313" key="1">
    <source>
        <dbReference type="EMBL" id="RSM45504.1"/>
    </source>
</evidence>
<dbReference type="OrthoDB" id="3692692at2"/>
<dbReference type="Proteomes" id="UP000286716">
    <property type="component" value="Unassembled WGS sequence"/>
</dbReference>
<evidence type="ECO:0000313" key="2">
    <source>
        <dbReference type="Proteomes" id="UP000286716"/>
    </source>
</evidence>
<organism evidence="1 2">
    <name type="scientific">Amycolatopsis balhimycina DSM 5908</name>
    <dbReference type="NCBI Taxonomy" id="1081091"/>
    <lineage>
        <taxon>Bacteria</taxon>
        <taxon>Bacillati</taxon>
        <taxon>Actinomycetota</taxon>
        <taxon>Actinomycetes</taxon>
        <taxon>Pseudonocardiales</taxon>
        <taxon>Pseudonocardiaceae</taxon>
        <taxon>Amycolatopsis</taxon>
    </lineage>
</organism>
<protein>
    <submittedName>
        <fullName evidence="1">Uncharacterized protein</fullName>
    </submittedName>
</protein>
<dbReference type="RefSeq" id="WP_020642411.1">
    <property type="nucleotide sequence ID" value="NZ_QHHU01000016.1"/>
</dbReference>
<keyword evidence="2" id="KW-1185">Reference proteome</keyword>
<proteinExistence type="predicted"/>
<dbReference type="InterPro" id="IPR045684">
    <property type="entry name" value="DUF6191"/>
</dbReference>
<reference evidence="1 2" key="1">
    <citation type="submission" date="2018-05" db="EMBL/GenBank/DDBJ databases">
        <title>Evolution of GPA BGCs.</title>
        <authorList>
            <person name="Waglechner N."/>
            <person name="Wright G.D."/>
        </authorList>
    </citation>
    <scope>NUCLEOTIDE SEQUENCE [LARGE SCALE GENOMIC DNA]</scope>
    <source>
        <strain evidence="1 2">DSM 5908</strain>
    </source>
</reference>
<dbReference type="Pfam" id="PF19690">
    <property type="entry name" value="DUF6191"/>
    <property type="match status" value="1"/>
</dbReference>
<dbReference type="AlphaFoldDB" id="A0A428WR06"/>
<sequence length="97" mass="10896">MGVAWAMAFPMLVVLLFLLAVLEVWGRRFLPWHRRGDGSRMASSVATEEVEAILGGTKQHELEQRQVQLMLVDDQADGAPPRTHVDLDAGKIVFRQQ</sequence>
<name>A0A428WR06_AMYBA</name>
<gene>
    <name evidence="1" type="ORF">DMA12_13660</name>
</gene>
<dbReference type="EMBL" id="QHHU01000016">
    <property type="protein sequence ID" value="RSM45504.1"/>
    <property type="molecule type" value="Genomic_DNA"/>
</dbReference>